<keyword evidence="3" id="KW-1185">Reference proteome</keyword>
<evidence type="ECO:0000313" key="3">
    <source>
        <dbReference type="Proteomes" id="UP000001021"/>
    </source>
</evidence>
<dbReference type="AlphaFoldDB" id="A0A0H3M615"/>
<dbReference type="HOGENOM" id="CLU_2787238_0_0_5"/>
<sequence length="68" mass="8091">MKHNTYKLKIIYLPEGTYKWILHNYIETKNGTIVLTSTKIHVARTLLIMFFSFISGYMYLICKFLLNV</sequence>
<evidence type="ECO:0000313" key="2">
    <source>
        <dbReference type="EMBL" id="CAI26863.1"/>
    </source>
</evidence>
<gene>
    <name evidence="2" type="ordered locus">ERWE_CDS_03690</name>
</gene>
<protein>
    <submittedName>
        <fullName evidence="2">Uncharacterized protein</fullName>
    </submittedName>
</protein>
<dbReference type="Proteomes" id="UP000001021">
    <property type="component" value="Chromosome"/>
</dbReference>
<feature type="transmembrane region" description="Helical" evidence="1">
    <location>
        <begin position="46"/>
        <end position="66"/>
    </location>
</feature>
<organism evidence="2 3">
    <name type="scientific">Ehrlichia ruminantium (strain Welgevonden)</name>
    <dbReference type="NCBI Taxonomy" id="254945"/>
    <lineage>
        <taxon>Bacteria</taxon>
        <taxon>Pseudomonadati</taxon>
        <taxon>Pseudomonadota</taxon>
        <taxon>Alphaproteobacteria</taxon>
        <taxon>Rickettsiales</taxon>
        <taxon>Anaplasmataceae</taxon>
        <taxon>Ehrlichia</taxon>
    </lineage>
</organism>
<accession>A0A0H3M615</accession>
<keyword evidence="1" id="KW-0472">Membrane</keyword>
<reference evidence="2 3" key="1">
    <citation type="journal article" date="2006" name="J. Bacteriol.">
        <title>Comparative genomic analysis of three strains of Ehrlichia ruminantium reveals an active process of genome size plasticity.</title>
        <authorList>
            <person name="Frutos R."/>
            <person name="Viari A."/>
            <person name="Ferraz C."/>
            <person name="Morgat A."/>
            <person name="Eychenie S."/>
            <person name="Kandassami Y."/>
            <person name="Chantal I."/>
            <person name="Bensaid A."/>
            <person name="Coissac E."/>
            <person name="Vachiery N."/>
            <person name="Demaille J."/>
            <person name="Martinez D."/>
        </authorList>
    </citation>
    <scope>NUCLEOTIDE SEQUENCE [LARGE SCALE GENOMIC DNA]</scope>
    <source>
        <strain evidence="2 3">Welgevonden</strain>
    </source>
</reference>
<keyword evidence="1" id="KW-1133">Transmembrane helix</keyword>
<dbReference type="KEGG" id="erw:ERWE_CDS_03690"/>
<proteinExistence type="predicted"/>
<name>A0A0H3M615_EHRRW</name>
<keyword evidence="1" id="KW-0812">Transmembrane</keyword>
<dbReference type="EMBL" id="CR925678">
    <property type="protein sequence ID" value="CAI26863.1"/>
    <property type="molecule type" value="Genomic_DNA"/>
</dbReference>
<evidence type="ECO:0000256" key="1">
    <source>
        <dbReference type="SAM" id="Phobius"/>
    </source>
</evidence>